<dbReference type="RefSeq" id="WP_145673426.1">
    <property type="nucleotide sequence ID" value="NZ_VIWO01000009.1"/>
</dbReference>
<dbReference type="GO" id="GO:0016829">
    <property type="term" value="F:lyase activity"/>
    <property type="evidence" value="ECO:0007669"/>
    <property type="project" value="UniProtKB-KW"/>
</dbReference>
<dbReference type="OrthoDB" id="9804907at2"/>
<sequence>MFGNTKAFSGFSVNDLEKAREFYQQQLGLDTEGLNEHMFTLKLAGGTPILVYAKPNHVPATFTILNFQVSNVEEIVDKLSAKGVKFLQYTGPIATDAKGIHRANGEGPTVAWFTDPAGNILSVVEGK</sequence>
<keyword evidence="2" id="KW-0456">Lyase</keyword>
<dbReference type="AlphaFoldDB" id="A0A561PB62"/>
<dbReference type="SUPFAM" id="SSF54593">
    <property type="entry name" value="Glyoxalase/Bleomycin resistance protein/Dihydroxybiphenyl dioxygenase"/>
    <property type="match status" value="1"/>
</dbReference>
<evidence type="ECO:0000313" key="3">
    <source>
        <dbReference type="Proteomes" id="UP000320811"/>
    </source>
</evidence>
<comment type="caution">
    <text evidence="2">The sequence shown here is derived from an EMBL/GenBank/DDBJ whole genome shotgun (WGS) entry which is preliminary data.</text>
</comment>
<protein>
    <submittedName>
        <fullName evidence="2">Putative enzyme related to lactoylglutathione lyase</fullName>
    </submittedName>
</protein>
<dbReference type="InterPro" id="IPR037523">
    <property type="entry name" value="VOC_core"/>
</dbReference>
<reference evidence="2 3" key="1">
    <citation type="submission" date="2019-06" db="EMBL/GenBank/DDBJ databases">
        <title>Sorghum-associated microbial communities from plants grown in Nebraska, USA.</title>
        <authorList>
            <person name="Schachtman D."/>
        </authorList>
    </citation>
    <scope>NUCLEOTIDE SEQUENCE [LARGE SCALE GENOMIC DNA]</scope>
    <source>
        <strain evidence="2 3">1209</strain>
    </source>
</reference>
<proteinExistence type="predicted"/>
<keyword evidence="3" id="KW-1185">Reference proteome</keyword>
<evidence type="ECO:0000313" key="2">
    <source>
        <dbReference type="EMBL" id="TWF35372.1"/>
    </source>
</evidence>
<accession>A0A561PB62</accession>
<dbReference type="PROSITE" id="PS51819">
    <property type="entry name" value="VOC"/>
    <property type="match status" value="1"/>
</dbReference>
<dbReference type="Proteomes" id="UP000320811">
    <property type="component" value="Unassembled WGS sequence"/>
</dbReference>
<evidence type="ECO:0000259" key="1">
    <source>
        <dbReference type="PROSITE" id="PS51819"/>
    </source>
</evidence>
<organism evidence="2 3">
    <name type="scientific">Chitinophaga polysaccharea</name>
    <dbReference type="NCBI Taxonomy" id="1293035"/>
    <lineage>
        <taxon>Bacteria</taxon>
        <taxon>Pseudomonadati</taxon>
        <taxon>Bacteroidota</taxon>
        <taxon>Chitinophagia</taxon>
        <taxon>Chitinophagales</taxon>
        <taxon>Chitinophagaceae</taxon>
        <taxon>Chitinophaga</taxon>
    </lineage>
</organism>
<dbReference type="Pfam" id="PF00903">
    <property type="entry name" value="Glyoxalase"/>
    <property type="match status" value="1"/>
</dbReference>
<dbReference type="Gene3D" id="3.10.180.10">
    <property type="entry name" value="2,3-Dihydroxybiphenyl 1,2-Dioxygenase, domain 1"/>
    <property type="match status" value="1"/>
</dbReference>
<dbReference type="InterPro" id="IPR004360">
    <property type="entry name" value="Glyas_Fos-R_dOase_dom"/>
</dbReference>
<feature type="domain" description="VOC" evidence="1">
    <location>
        <begin position="5"/>
        <end position="126"/>
    </location>
</feature>
<gene>
    <name evidence="2" type="ORF">FHW36_109162</name>
</gene>
<dbReference type="InterPro" id="IPR029068">
    <property type="entry name" value="Glyas_Bleomycin-R_OHBP_Dase"/>
</dbReference>
<name>A0A561PB62_9BACT</name>
<dbReference type="EMBL" id="VIWO01000009">
    <property type="protein sequence ID" value="TWF35372.1"/>
    <property type="molecule type" value="Genomic_DNA"/>
</dbReference>